<comment type="catalytic activity">
    <reaction evidence="7 8 9">
        <text>alpha-D-glucose 6-phosphate = beta-D-fructose 6-phosphate</text>
        <dbReference type="Rhea" id="RHEA:11816"/>
        <dbReference type="ChEBI" id="CHEBI:57634"/>
        <dbReference type="ChEBI" id="CHEBI:58225"/>
        <dbReference type="EC" id="5.3.1.9"/>
    </reaction>
</comment>
<dbReference type="GO" id="GO:0004347">
    <property type="term" value="F:glucose-6-phosphate isomerase activity"/>
    <property type="evidence" value="ECO:0007669"/>
    <property type="project" value="UniProtKB-UniRule"/>
</dbReference>
<dbReference type="GO" id="GO:0005829">
    <property type="term" value="C:cytosol"/>
    <property type="evidence" value="ECO:0007669"/>
    <property type="project" value="TreeGrafter"/>
</dbReference>
<comment type="subcellular location">
    <subcellularLocation>
        <location evidence="8">Cytoplasm</location>
    </subcellularLocation>
</comment>
<dbReference type="InterPro" id="IPR035476">
    <property type="entry name" value="SIS_PGI_1"/>
</dbReference>
<dbReference type="InterPro" id="IPR035482">
    <property type="entry name" value="SIS_PGI_2"/>
</dbReference>
<dbReference type="PRINTS" id="PR00662">
    <property type="entry name" value="G6PISOMERASE"/>
</dbReference>
<comment type="function">
    <text evidence="8">Catalyzes the reversible isomerization of glucose-6-phosphate to fructose-6-phosphate.</text>
</comment>
<dbReference type="PROSITE" id="PS00174">
    <property type="entry name" value="P_GLUCOSE_ISOMERASE_2"/>
    <property type="match status" value="1"/>
</dbReference>
<dbReference type="PANTHER" id="PTHR11469">
    <property type="entry name" value="GLUCOSE-6-PHOSPHATE ISOMERASE"/>
    <property type="match status" value="1"/>
</dbReference>
<dbReference type="FunFam" id="3.40.50.10490:FF:000018">
    <property type="entry name" value="Glucose-6-phosphate isomerase"/>
    <property type="match status" value="1"/>
</dbReference>
<keyword evidence="6 8" id="KW-0413">Isomerase</keyword>
<evidence type="ECO:0000256" key="4">
    <source>
        <dbReference type="ARBA" id="ARBA00022490"/>
    </source>
</evidence>
<dbReference type="GO" id="GO:0097367">
    <property type="term" value="F:carbohydrate derivative binding"/>
    <property type="evidence" value="ECO:0007669"/>
    <property type="project" value="InterPro"/>
</dbReference>
<dbReference type="UniPathway" id="UPA00109">
    <property type="reaction ID" value="UER00181"/>
</dbReference>
<dbReference type="RefSeq" id="WP_126074001.1">
    <property type="nucleotide sequence ID" value="NZ_CP051166.1"/>
</dbReference>
<dbReference type="Pfam" id="PF00342">
    <property type="entry name" value="PGI"/>
    <property type="match status" value="1"/>
</dbReference>
<dbReference type="InterPro" id="IPR046348">
    <property type="entry name" value="SIS_dom_sf"/>
</dbReference>
<evidence type="ECO:0000256" key="3">
    <source>
        <dbReference type="ARBA" id="ARBA00022432"/>
    </source>
</evidence>
<protein>
    <recommendedName>
        <fullName evidence="8">Glucose-6-phosphate isomerase</fullName>
        <shortName evidence="8">GPI</shortName>
        <ecNumber evidence="8">5.3.1.9</ecNumber>
    </recommendedName>
    <alternativeName>
        <fullName evidence="8">Phosphoglucose isomerase</fullName>
        <shortName evidence="8">PGI</shortName>
    </alternativeName>
    <alternativeName>
        <fullName evidence="8">Phosphohexose isomerase</fullName>
        <shortName evidence="8">PHI</shortName>
    </alternativeName>
</protein>
<dbReference type="EMBL" id="RXLQ01000005">
    <property type="protein sequence ID" value="RSZ58795.1"/>
    <property type="molecule type" value="Genomic_DNA"/>
</dbReference>
<dbReference type="AlphaFoldDB" id="A0A430HMP3"/>
<organism evidence="10 11">
    <name type="scientific">Massilia atriviolacea</name>
    <dbReference type="NCBI Taxonomy" id="2495579"/>
    <lineage>
        <taxon>Bacteria</taxon>
        <taxon>Pseudomonadati</taxon>
        <taxon>Pseudomonadota</taxon>
        <taxon>Betaproteobacteria</taxon>
        <taxon>Burkholderiales</taxon>
        <taxon>Oxalobacteraceae</taxon>
        <taxon>Telluria group</taxon>
        <taxon>Massilia</taxon>
    </lineage>
</organism>
<evidence type="ECO:0000313" key="11">
    <source>
        <dbReference type="Proteomes" id="UP000278085"/>
    </source>
</evidence>
<evidence type="ECO:0000256" key="7">
    <source>
        <dbReference type="ARBA" id="ARBA00029321"/>
    </source>
</evidence>
<dbReference type="InterPro" id="IPR023096">
    <property type="entry name" value="G6P_Isomerase_C"/>
</dbReference>
<sequence>MRQPALTSTASFQALETHAIEAEDWELRGLFAADPQRFPKLTVDAAGLFLDYSKNRLDGRTLELLVELARERGVETQRDAMFAGERINLTERRAVLHTALRAPRGTPLVVDGQDVNADVHAVLDRVRIFSDAVRAGTWLGHSGKPITDIVNIGIGGSDLGPKMICLALRQYAHPRLAMHFVSNVDGHDMDAALGKVNPETTLFIIASKTFTTTETMMNAQTARAWFLQHAGEDALARHFVAVSTNTEAIKTFGIDPANMFPFWDWVGGRYSVWSAIGLPVALAVGFGHFSDLLAGAHAMDQHFQEAPLEANMPVLLALVGFWNRQFLGCGSVSIAPYHQDLSRFPAYLQQLDMESNGKRVTKGGQPVDTPTCPVIWGDCGTNGQHAYFQLLHQGTDITPIDFIAALRPGHELENHHAALLANCFAQSEAFMRGKTIDEVRIDLQAQGLSLAEIEALAPHKTFPGNRPSNTILMEYLKPYTLGALIALYEHKTFVQGVIWDVNSFDQWGVELGKVLAKKIEAELTGEAQPALHDSSTNGLIAMAKAAV</sequence>
<feature type="active site" evidence="8">
    <location>
        <position position="513"/>
    </location>
</feature>
<keyword evidence="5 8" id="KW-0324">Glycolysis</keyword>
<comment type="pathway">
    <text evidence="1 8 9">Carbohydrate degradation; glycolysis; D-glyceraldehyde 3-phosphate and glycerone phosphate from D-glucose: step 2/4.</text>
</comment>
<dbReference type="HAMAP" id="MF_00473">
    <property type="entry name" value="G6P_isomerase"/>
    <property type="match status" value="1"/>
</dbReference>
<proteinExistence type="inferred from homology"/>
<keyword evidence="4 8" id="KW-0963">Cytoplasm</keyword>
<dbReference type="GO" id="GO:0006094">
    <property type="term" value="P:gluconeogenesis"/>
    <property type="evidence" value="ECO:0007669"/>
    <property type="project" value="UniProtKB-UniRule"/>
</dbReference>
<accession>A0A430HMP3</accession>
<dbReference type="PROSITE" id="PS51463">
    <property type="entry name" value="P_GLUCOSE_ISOMERASE_3"/>
    <property type="match status" value="1"/>
</dbReference>
<evidence type="ECO:0000256" key="9">
    <source>
        <dbReference type="RuleBase" id="RU000612"/>
    </source>
</evidence>
<dbReference type="GO" id="GO:0006096">
    <property type="term" value="P:glycolytic process"/>
    <property type="evidence" value="ECO:0007669"/>
    <property type="project" value="UniProtKB-UniRule"/>
</dbReference>
<dbReference type="GO" id="GO:0048029">
    <property type="term" value="F:monosaccharide binding"/>
    <property type="evidence" value="ECO:0007669"/>
    <property type="project" value="TreeGrafter"/>
</dbReference>
<keyword evidence="11" id="KW-1185">Reference proteome</keyword>
<evidence type="ECO:0000256" key="5">
    <source>
        <dbReference type="ARBA" id="ARBA00023152"/>
    </source>
</evidence>
<dbReference type="PANTHER" id="PTHR11469:SF1">
    <property type="entry name" value="GLUCOSE-6-PHOSPHATE ISOMERASE"/>
    <property type="match status" value="1"/>
</dbReference>
<comment type="similarity">
    <text evidence="2 8 9">Belongs to the GPI family.</text>
</comment>
<dbReference type="Proteomes" id="UP000278085">
    <property type="component" value="Unassembled WGS sequence"/>
</dbReference>
<dbReference type="FunFam" id="1.10.1390.10:FF:000001">
    <property type="entry name" value="Glucose-6-phosphate isomerase"/>
    <property type="match status" value="1"/>
</dbReference>
<dbReference type="CDD" id="cd05015">
    <property type="entry name" value="SIS_PGI_1"/>
    <property type="match status" value="1"/>
</dbReference>
<dbReference type="EC" id="5.3.1.9" evidence="8"/>
<dbReference type="PROSITE" id="PS00765">
    <property type="entry name" value="P_GLUCOSE_ISOMERASE_1"/>
    <property type="match status" value="1"/>
</dbReference>
<dbReference type="CDD" id="cd05016">
    <property type="entry name" value="SIS_PGI_2"/>
    <property type="match status" value="1"/>
</dbReference>
<name>A0A430HMP3_9BURK</name>
<comment type="pathway">
    <text evidence="8">Carbohydrate biosynthesis; gluconeogenesis.</text>
</comment>
<feature type="active site" evidence="8">
    <location>
        <position position="385"/>
    </location>
</feature>
<evidence type="ECO:0000256" key="1">
    <source>
        <dbReference type="ARBA" id="ARBA00004926"/>
    </source>
</evidence>
<dbReference type="UniPathway" id="UPA00138"/>
<feature type="active site" description="Proton donor" evidence="8">
    <location>
        <position position="354"/>
    </location>
</feature>
<evidence type="ECO:0000256" key="6">
    <source>
        <dbReference type="ARBA" id="ARBA00023235"/>
    </source>
</evidence>
<dbReference type="NCBIfam" id="NF001211">
    <property type="entry name" value="PRK00179.1"/>
    <property type="match status" value="1"/>
</dbReference>
<evidence type="ECO:0000256" key="8">
    <source>
        <dbReference type="HAMAP-Rule" id="MF_00473"/>
    </source>
</evidence>
<comment type="caution">
    <text evidence="10">The sequence shown here is derived from an EMBL/GenBank/DDBJ whole genome shotgun (WGS) entry which is preliminary data.</text>
</comment>
<reference evidence="10 11" key="1">
    <citation type="submission" date="2018-12" db="EMBL/GenBank/DDBJ databases">
        <authorList>
            <person name="Yang E."/>
        </authorList>
    </citation>
    <scope>NUCLEOTIDE SEQUENCE [LARGE SCALE GENOMIC DNA]</scope>
    <source>
        <strain evidence="10 11">SOD</strain>
    </source>
</reference>
<gene>
    <name evidence="8" type="primary">pgi</name>
    <name evidence="10" type="ORF">EJB06_10590</name>
</gene>
<evidence type="ECO:0000313" key="10">
    <source>
        <dbReference type="EMBL" id="RSZ58795.1"/>
    </source>
</evidence>
<dbReference type="InterPro" id="IPR001672">
    <property type="entry name" value="G6P_Isomerase"/>
</dbReference>
<keyword evidence="3 8" id="KW-0312">Gluconeogenesis</keyword>
<dbReference type="InterPro" id="IPR018189">
    <property type="entry name" value="Phosphoglucose_isomerase_CS"/>
</dbReference>
<dbReference type="GO" id="GO:0051156">
    <property type="term" value="P:glucose 6-phosphate metabolic process"/>
    <property type="evidence" value="ECO:0007669"/>
    <property type="project" value="TreeGrafter"/>
</dbReference>
<dbReference type="OrthoDB" id="140919at2"/>
<evidence type="ECO:0000256" key="2">
    <source>
        <dbReference type="ARBA" id="ARBA00006604"/>
    </source>
</evidence>
<dbReference type="Gene3D" id="1.10.1390.10">
    <property type="match status" value="1"/>
</dbReference>
<dbReference type="Gene3D" id="3.40.50.10490">
    <property type="entry name" value="Glucose-6-phosphate isomerase like protein, domain 1"/>
    <property type="match status" value="2"/>
</dbReference>
<dbReference type="SUPFAM" id="SSF53697">
    <property type="entry name" value="SIS domain"/>
    <property type="match status" value="1"/>
</dbReference>